<evidence type="ECO:0000313" key="12">
    <source>
        <dbReference type="Proteomes" id="UP001146120"/>
    </source>
</evidence>
<dbReference type="InterPro" id="IPR032284">
    <property type="entry name" value="RecQ_Zn-bd"/>
</dbReference>
<evidence type="ECO:0000256" key="3">
    <source>
        <dbReference type="ARBA" id="ARBA00022801"/>
    </source>
</evidence>
<gene>
    <name evidence="11" type="ORF">N0F65_005043</name>
</gene>
<evidence type="ECO:0000256" key="6">
    <source>
        <dbReference type="ARBA" id="ARBA00034617"/>
    </source>
</evidence>
<accession>A0AAV2ZLQ0</accession>
<evidence type="ECO:0000256" key="7">
    <source>
        <dbReference type="ARBA" id="ARBA00034808"/>
    </source>
</evidence>
<dbReference type="SMART" id="SM00490">
    <property type="entry name" value="HELICc"/>
    <property type="match status" value="1"/>
</dbReference>
<dbReference type="PROSITE" id="PS51194">
    <property type="entry name" value="HELICASE_CTER"/>
    <property type="match status" value="1"/>
</dbReference>
<name>A0AAV2ZLQ0_9STRA</name>
<keyword evidence="12" id="KW-1185">Reference proteome</keyword>
<dbReference type="GO" id="GO:0005524">
    <property type="term" value="F:ATP binding"/>
    <property type="evidence" value="ECO:0007669"/>
    <property type="project" value="UniProtKB-KW"/>
</dbReference>
<evidence type="ECO:0000256" key="4">
    <source>
        <dbReference type="ARBA" id="ARBA00022806"/>
    </source>
</evidence>
<evidence type="ECO:0000256" key="2">
    <source>
        <dbReference type="ARBA" id="ARBA00022741"/>
    </source>
</evidence>
<proteinExistence type="inferred from homology"/>
<evidence type="ECO:0000259" key="9">
    <source>
        <dbReference type="PROSITE" id="PS51192"/>
    </source>
</evidence>
<dbReference type="PANTHER" id="PTHR13710:SF155">
    <property type="entry name" value="ATP-DEPENDENT DNA HELICASE Q-LIKE 3"/>
    <property type="match status" value="1"/>
</dbReference>
<dbReference type="InterPro" id="IPR001650">
    <property type="entry name" value="Helicase_C-like"/>
</dbReference>
<dbReference type="GO" id="GO:0009378">
    <property type="term" value="F:four-way junction helicase activity"/>
    <property type="evidence" value="ECO:0007669"/>
    <property type="project" value="TreeGrafter"/>
</dbReference>
<feature type="non-terminal residue" evidence="11">
    <location>
        <position position="1142"/>
    </location>
</feature>
<feature type="domain" description="Helicase C-terminal" evidence="10">
    <location>
        <begin position="271"/>
        <end position="425"/>
    </location>
</feature>
<dbReference type="SUPFAM" id="SSF52540">
    <property type="entry name" value="P-loop containing nucleoside triphosphate hydrolases"/>
    <property type="match status" value="1"/>
</dbReference>
<sequence length="1142" mass="126470">GEIHEPVTLERSLLHTSQSIGAAMAMASKDAKREARKARIREALQQFGFAGLRGLQGPAISSVLKRKDTLVLMPTGGGKSLCYQLPALLLPGIVIVVSPLLALMQDQVQALRRKSINVEMLSSLVSQQERDRIHKQLQTQATRQEGVDRKTRIALLYTTPETLMTDAMQLLLKAMNSTNAISLFAVDEAHCISSWGHDFRPAYRQLGQLRGQFPSVPIIALTATATQQVRQDIVRQLKLREDATVVQGDYNRANISYVVVDKKLLADPMGALKRYIRAHHADETGVIYVHKRSDADELAATLVKTPGDQKQHAALSAAPFHAKLPVAQREETLQAWLRGSTKIICATVAFGMGIDHPHVRFVVHWNMPKTLENFYQESGRAGRDNAPSSSVLLYSSKDVDLYKFLIEKNDEEGAENTKSKSKTRHKLELLEAMRQFAVKKECRRQKLLRYFGQKLAVADCNGTCDVCNPRLQAFRFESKPVADAAVMTSAKRSIHELRGRETFNEKTMKSSGARRYDLINNRRGGYIPEETMHVVVRGGDACSLAAKGFAAVNGDASDSDGGQDHETDVAASIVAGCTGRKRKGASVDDALDALERAERSLPGNKNLNVVEMRSALHDSGSQRNSASMATSKDSEAKRDARKARIRKALQQTAWTAGSSHHSCSCPPVVASRSAANCRHLLLPGVVIAVSPLLALIQDQVHALRRKGVNVDVLSMPKIHIHMQLQEQATRHIGIDDTSRIALLYTTPETRCHADTAVKSLLKRCHRFILHRRSTLHQHLGKTTFDRCTVSLASCAIAPSAEAAPRRDGSPGRLQPRQHLSTTWLIESNYIQTYHANQAGVIYVLKRDEVNELPPASRADAERGAIPSQTSVGVAKNHSAGLARGINQNHLCHGRVRHGHRPPESGRAGRDNAPSSSVLLYSGKVVTKYRRLSKRNPNKDGDAMESAQHNLALLEHMQEFAVKKQRRCQKLMHYLGQKMAVAVCNGACDVCAPQLNVFRSPNLWQQQPQRGLESDLSMKFRDTWSPSRNQRTHCTTFYEYQRHATIRLHQQPRWICFRADAACGCTPGNGRSLATNEFVAVNGDANDSNEEADCESRVTTPTAARCASLKRTRPSMDDALGVLDRAERTLVKRIAQQWRPKSC</sequence>
<dbReference type="InterPro" id="IPR014001">
    <property type="entry name" value="Helicase_ATP-bd"/>
</dbReference>
<dbReference type="EC" id="5.6.2.4" evidence="7"/>
<protein>
    <recommendedName>
        <fullName evidence="7">DNA 3'-5' helicase</fullName>
        <ecNumber evidence="7">5.6.2.4</ecNumber>
    </recommendedName>
</protein>
<dbReference type="GO" id="GO:0016787">
    <property type="term" value="F:hydrolase activity"/>
    <property type="evidence" value="ECO:0007669"/>
    <property type="project" value="UniProtKB-KW"/>
</dbReference>
<dbReference type="InterPro" id="IPR011545">
    <property type="entry name" value="DEAD/DEAH_box_helicase_dom"/>
</dbReference>
<evidence type="ECO:0000256" key="8">
    <source>
        <dbReference type="SAM" id="MobiDB-lite"/>
    </source>
</evidence>
<dbReference type="GO" id="GO:0005737">
    <property type="term" value="C:cytoplasm"/>
    <property type="evidence" value="ECO:0007669"/>
    <property type="project" value="TreeGrafter"/>
</dbReference>
<dbReference type="Proteomes" id="UP001146120">
    <property type="component" value="Unassembled WGS sequence"/>
</dbReference>
<feature type="non-terminal residue" evidence="11">
    <location>
        <position position="1"/>
    </location>
</feature>
<dbReference type="EMBL" id="DAKRPA010000002">
    <property type="protein sequence ID" value="DBA05193.1"/>
    <property type="molecule type" value="Genomic_DNA"/>
</dbReference>
<keyword evidence="5" id="KW-0067">ATP-binding</keyword>
<reference evidence="11" key="2">
    <citation type="journal article" date="2023" name="Microbiol Resour">
        <title>Decontamination and Annotation of the Draft Genome Sequence of the Oomycete Lagenidium giganteum ARSEF 373.</title>
        <authorList>
            <person name="Morgan W.R."/>
            <person name="Tartar A."/>
        </authorList>
    </citation>
    <scope>NUCLEOTIDE SEQUENCE</scope>
    <source>
        <strain evidence="11">ARSEF 373</strain>
    </source>
</reference>
<evidence type="ECO:0000256" key="5">
    <source>
        <dbReference type="ARBA" id="ARBA00022840"/>
    </source>
</evidence>
<dbReference type="FunFam" id="3.40.50.300:FF:001389">
    <property type="entry name" value="ATP-dependent DNA helicase RecQ"/>
    <property type="match status" value="1"/>
</dbReference>
<comment type="caution">
    <text evidence="11">The sequence shown here is derived from an EMBL/GenBank/DDBJ whole genome shotgun (WGS) entry which is preliminary data.</text>
</comment>
<dbReference type="AlphaFoldDB" id="A0AAV2ZLQ0"/>
<dbReference type="SMART" id="SM00487">
    <property type="entry name" value="DEXDc"/>
    <property type="match status" value="1"/>
</dbReference>
<dbReference type="InterPro" id="IPR004589">
    <property type="entry name" value="DNA_helicase_ATP-dep_RecQ"/>
</dbReference>
<dbReference type="Pfam" id="PF00270">
    <property type="entry name" value="DEAD"/>
    <property type="match status" value="1"/>
</dbReference>
<comment type="catalytic activity">
    <reaction evidence="6">
        <text>Couples ATP hydrolysis with the unwinding of duplex DNA by translocating in the 3'-5' direction.</text>
        <dbReference type="EC" id="5.6.2.4"/>
    </reaction>
</comment>
<dbReference type="GO" id="GO:0005694">
    <property type="term" value="C:chromosome"/>
    <property type="evidence" value="ECO:0007669"/>
    <property type="project" value="TreeGrafter"/>
</dbReference>
<evidence type="ECO:0000313" key="11">
    <source>
        <dbReference type="EMBL" id="DBA05193.1"/>
    </source>
</evidence>
<comment type="similarity">
    <text evidence="1">Belongs to the helicase family. RecQ subfamily.</text>
</comment>
<dbReference type="CDD" id="cd17920">
    <property type="entry name" value="DEXHc_RecQ"/>
    <property type="match status" value="1"/>
</dbReference>
<dbReference type="PANTHER" id="PTHR13710">
    <property type="entry name" value="DNA HELICASE RECQ FAMILY MEMBER"/>
    <property type="match status" value="1"/>
</dbReference>
<feature type="compositionally biased region" description="Polar residues" evidence="8">
    <location>
        <begin position="619"/>
        <end position="631"/>
    </location>
</feature>
<evidence type="ECO:0000256" key="1">
    <source>
        <dbReference type="ARBA" id="ARBA00005446"/>
    </source>
</evidence>
<keyword evidence="2" id="KW-0547">Nucleotide-binding</keyword>
<dbReference type="Pfam" id="PF00271">
    <property type="entry name" value="Helicase_C"/>
    <property type="match status" value="1"/>
</dbReference>
<dbReference type="GO" id="GO:0000724">
    <property type="term" value="P:double-strand break repair via homologous recombination"/>
    <property type="evidence" value="ECO:0007669"/>
    <property type="project" value="TreeGrafter"/>
</dbReference>
<dbReference type="GO" id="GO:0003676">
    <property type="term" value="F:nucleic acid binding"/>
    <property type="evidence" value="ECO:0007669"/>
    <property type="project" value="InterPro"/>
</dbReference>
<dbReference type="Gene3D" id="3.40.50.300">
    <property type="entry name" value="P-loop containing nucleotide triphosphate hydrolases"/>
    <property type="match status" value="4"/>
</dbReference>
<dbReference type="NCBIfam" id="TIGR00614">
    <property type="entry name" value="recQ_fam"/>
    <property type="match status" value="1"/>
</dbReference>
<feature type="region of interest" description="Disordered" evidence="8">
    <location>
        <begin position="616"/>
        <end position="642"/>
    </location>
</feature>
<dbReference type="Pfam" id="PF16124">
    <property type="entry name" value="RecQ_Zn_bind"/>
    <property type="match status" value="1"/>
</dbReference>
<organism evidence="11 12">
    <name type="scientific">Lagenidium giganteum</name>
    <dbReference type="NCBI Taxonomy" id="4803"/>
    <lineage>
        <taxon>Eukaryota</taxon>
        <taxon>Sar</taxon>
        <taxon>Stramenopiles</taxon>
        <taxon>Oomycota</taxon>
        <taxon>Peronosporomycetes</taxon>
        <taxon>Pythiales</taxon>
        <taxon>Pythiaceae</taxon>
    </lineage>
</organism>
<dbReference type="GO" id="GO:0043138">
    <property type="term" value="F:3'-5' DNA helicase activity"/>
    <property type="evidence" value="ECO:0007669"/>
    <property type="project" value="UniProtKB-EC"/>
</dbReference>
<reference evidence="11" key="1">
    <citation type="submission" date="2022-11" db="EMBL/GenBank/DDBJ databases">
        <authorList>
            <person name="Morgan W.R."/>
            <person name="Tartar A."/>
        </authorList>
    </citation>
    <scope>NUCLEOTIDE SEQUENCE</scope>
    <source>
        <strain evidence="11">ARSEF 373</strain>
    </source>
</reference>
<feature type="domain" description="Helicase ATP-binding" evidence="9">
    <location>
        <begin position="60"/>
        <end position="243"/>
    </location>
</feature>
<evidence type="ECO:0000259" key="10">
    <source>
        <dbReference type="PROSITE" id="PS51194"/>
    </source>
</evidence>
<keyword evidence="4" id="KW-0347">Helicase</keyword>
<dbReference type="InterPro" id="IPR027417">
    <property type="entry name" value="P-loop_NTPase"/>
</dbReference>
<keyword evidence="3" id="KW-0378">Hydrolase</keyword>
<dbReference type="PROSITE" id="PS51192">
    <property type="entry name" value="HELICASE_ATP_BIND_1"/>
    <property type="match status" value="1"/>
</dbReference>